<dbReference type="STRING" id="1121922.GCA_000428905_00578"/>
<dbReference type="SUPFAM" id="SSF55909">
    <property type="entry name" value="Pentein"/>
    <property type="match status" value="1"/>
</dbReference>
<comment type="caution">
    <text evidence="5">The sequence shown here is derived from an EMBL/GenBank/DDBJ whole genome shotgun (WGS) entry which is preliminary data.</text>
</comment>
<dbReference type="GO" id="GO:0016597">
    <property type="term" value="F:amino acid binding"/>
    <property type="evidence" value="ECO:0007669"/>
    <property type="project" value="TreeGrafter"/>
</dbReference>
<dbReference type="OrthoDB" id="9790596at2"/>
<dbReference type="Proteomes" id="UP000006251">
    <property type="component" value="Unassembled WGS sequence"/>
</dbReference>
<dbReference type="AlphaFoldDB" id="K6YVU5"/>
<evidence type="ECO:0000256" key="3">
    <source>
        <dbReference type="PIRSR" id="PIRSR633199-1"/>
    </source>
</evidence>
<dbReference type="EC" id="3.5.3.18" evidence="5"/>
<dbReference type="EMBL" id="BAEQ01000023">
    <property type="protein sequence ID" value="GAC28136.1"/>
    <property type="molecule type" value="Genomic_DNA"/>
</dbReference>
<feature type="active site" description="Nucleophile" evidence="3">
    <location>
        <position position="248"/>
    </location>
</feature>
<proteinExistence type="inferred from homology"/>
<dbReference type="GO" id="GO:0045429">
    <property type="term" value="P:positive regulation of nitric oxide biosynthetic process"/>
    <property type="evidence" value="ECO:0007669"/>
    <property type="project" value="TreeGrafter"/>
</dbReference>
<dbReference type="Gene3D" id="3.75.10.10">
    <property type="entry name" value="L-arginine/glycine Amidinotransferase, Chain A"/>
    <property type="match status" value="1"/>
</dbReference>
<dbReference type="GO" id="GO:0006525">
    <property type="term" value="P:arginine metabolic process"/>
    <property type="evidence" value="ECO:0007669"/>
    <property type="project" value="TreeGrafter"/>
</dbReference>
<dbReference type="GO" id="GO:0016403">
    <property type="term" value="F:dimethylargininase activity"/>
    <property type="evidence" value="ECO:0007669"/>
    <property type="project" value="UniProtKB-EC"/>
</dbReference>
<organism evidence="5 6">
    <name type="scientific">Brumicola pallidula DSM 14239 = ACAM 615</name>
    <dbReference type="NCBI Taxonomy" id="1121922"/>
    <lineage>
        <taxon>Bacteria</taxon>
        <taxon>Pseudomonadati</taxon>
        <taxon>Pseudomonadota</taxon>
        <taxon>Gammaproteobacteria</taxon>
        <taxon>Alteromonadales</taxon>
        <taxon>Alteromonadaceae</taxon>
        <taxon>Brumicola</taxon>
    </lineage>
</organism>
<dbReference type="PANTHER" id="PTHR12737:SF9">
    <property type="entry name" value="DIMETHYLARGININASE"/>
    <property type="match status" value="1"/>
</dbReference>
<feature type="binding site" evidence="4">
    <location>
        <begin position="65"/>
        <end position="66"/>
    </location>
    <ligand>
        <name>substrate</name>
    </ligand>
</feature>
<feature type="binding site" evidence="4">
    <location>
        <position position="242"/>
    </location>
    <ligand>
        <name>substrate</name>
    </ligand>
</feature>
<keyword evidence="6" id="KW-1185">Reference proteome</keyword>
<feature type="binding site" evidence="4">
    <location>
        <position position="18"/>
    </location>
    <ligand>
        <name>substrate</name>
    </ligand>
</feature>
<feature type="active site" description="Proton donor" evidence="3">
    <location>
        <position position="161"/>
    </location>
</feature>
<keyword evidence="2 5" id="KW-0378">Hydrolase</keyword>
<dbReference type="Pfam" id="PF02274">
    <property type="entry name" value="ADI"/>
    <property type="match status" value="1"/>
</dbReference>
<sequence length="253" mass="28260">MFTRAIVRKPCLAMLSGLTEANMGLPDYNLACAQHHDYIRALKECGLQVTELPAIEDYPDSCFVEDVALLTRKCAILTHPGALSRRGEVSHIEDAIKLFYPNIERINLTGHVEAGDIMMVDDHFYIGLSARTNVEGATQMIRILVKHNLSGSMVEMSELLHLKTGLSYLEKNNLLTFGEMNTHPDFTQFNAIKIDKDEDYAANSVWINGTVLVPKGFPKALHAIQQLGYKTREVAMSEFQKLDGGLSCLSLRF</sequence>
<gene>
    <name evidence="5" type="ORF">GPAL_1263</name>
</gene>
<dbReference type="InterPro" id="IPR033199">
    <property type="entry name" value="DDAH-like"/>
</dbReference>
<feature type="binding site" evidence="4">
    <location>
        <position position="131"/>
    </location>
    <ligand>
        <name>substrate</name>
    </ligand>
</feature>
<name>K6YVU5_9ALTE</name>
<protein>
    <submittedName>
        <fullName evidence="5">Dimethylargininase</fullName>
        <ecNumber evidence="5">3.5.3.18</ecNumber>
    </submittedName>
</protein>
<feature type="binding site" evidence="4">
    <location>
        <position position="60"/>
    </location>
    <ligand>
        <name>substrate</name>
    </ligand>
</feature>
<dbReference type="PANTHER" id="PTHR12737">
    <property type="entry name" value="DIMETHYLARGININE DIMETHYLAMINOHYDROLASE"/>
    <property type="match status" value="1"/>
</dbReference>
<evidence type="ECO:0000256" key="4">
    <source>
        <dbReference type="PIRSR" id="PIRSR633199-2"/>
    </source>
</evidence>
<evidence type="ECO:0000313" key="6">
    <source>
        <dbReference type="Proteomes" id="UP000006251"/>
    </source>
</evidence>
<dbReference type="GO" id="GO:0000052">
    <property type="term" value="P:citrulline metabolic process"/>
    <property type="evidence" value="ECO:0007669"/>
    <property type="project" value="TreeGrafter"/>
</dbReference>
<evidence type="ECO:0000256" key="1">
    <source>
        <dbReference type="ARBA" id="ARBA00008532"/>
    </source>
</evidence>
<reference evidence="6" key="1">
    <citation type="journal article" date="2014" name="Environ. Microbiol.">
        <title>Comparative genomics of the marine bacterial genus Glaciecola reveals the high degree of genomic diversity and genomic characteristic for cold adaptation.</title>
        <authorList>
            <person name="Qin Q.L."/>
            <person name="Xie B.B."/>
            <person name="Yu Y."/>
            <person name="Shu Y.L."/>
            <person name="Rong J.C."/>
            <person name="Zhang Y.J."/>
            <person name="Zhao D.L."/>
            <person name="Chen X.L."/>
            <person name="Zhang X.Y."/>
            <person name="Chen B."/>
            <person name="Zhou B.C."/>
            <person name="Zhang Y.Z."/>
        </authorList>
    </citation>
    <scope>NUCLEOTIDE SEQUENCE [LARGE SCALE GENOMIC DNA]</scope>
    <source>
        <strain evidence="6">ACAM 615</strain>
    </source>
</reference>
<comment type="similarity">
    <text evidence="1">Belongs to the DDAH family.</text>
</comment>
<evidence type="ECO:0000256" key="2">
    <source>
        <dbReference type="ARBA" id="ARBA00022801"/>
    </source>
</evidence>
<accession>K6YVU5</accession>
<dbReference type="RefSeq" id="WP_006010107.1">
    <property type="nucleotide sequence ID" value="NZ_BAEQ01000023.1"/>
</dbReference>
<evidence type="ECO:0000313" key="5">
    <source>
        <dbReference type="EMBL" id="GAC28136.1"/>
    </source>
</evidence>
<feature type="binding site" evidence="4">
    <location>
        <position position="85"/>
    </location>
    <ligand>
        <name>substrate</name>
    </ligand>
</feature>